<accession>A0A7X9S0J9</accession>
<comment type="cofactor">
    <cofactor evidence="1 19">
        <name>FAD</name>
        <dbReference type="ChEBI" id="CHEBI:57692"/>
    </cofactor>
</comment>
<dbReference type="EC" id="1.3.1.98" evidence="5 19"/>
<keyword evidence="7 19" id="KW-0963">Cytoplasm</keyword>
<evidence type="ECO:0000256" key="4">
    <source>
        <dbReference type="ARBA" id="ARBA00004752"/>
    </source>
</evidence>
<dbReference type="UniPathway" id="UPA00219"/>
<dbReference type="InterPro" id="IPR036318">
    <property type="entry name" value="FAD-bd_PCMH-like_sf"/>
</dbReference>
<dbReference type="PANTHER" id="PTHR21071:SF4">
    <property type="entry name" value="UDP-N-ACETYLENOLPYRUVOYLGLUCOSAMINE REDUCTASE"/>
    <property type="match status" value="1"/>
</dbReference>
<dbReference type="InterPro" id="IPR036635">
    <property type="entry name" value="MurB_C_sf"/>
</dbReference>
<comment type="pathway">
    <text evidence="4 19">Cell wall biogenesis; peptidoglycan biosynthesis.</text>
</comment>
<evidence type="ECO:0000256" key="15">
    <source>
        <dbReference type="ARBA" id="ARBA00023306"/>
    </source>
</evidence>
<evidence type="ECO:0000256" key="18">
    <source>
        <dbReference type="ARBA" id="ARBA00048914"/>
    </source>
</evidence>
<dbReference type="NCBIfam" id="TIGR00179">
    <property type="entry name" value="murB"/>
    <property type="match status" value="1"/>
</dbReference>
<evidence type="ECO:0000256" key="19">
    <source>
        <dbReference type="HAMAP-Rule" id="MF_00037"/>
    </source>
</evidence>
<evidence type="ECO:0000256" key="10">
    <source>
        <dbReference type="ARBA" id="ARBA00022827"/>
    </source>
</evidence>
<evidence type="ECO:0000259" key="20">
    <source>
        <dbReference type="PROSITE" id="PS51387"/>
    </source>
</evidence>
<dbReference type="GO" id="GO:0071555">
    <property type="term" value="P:cell wall organization"/>
    <property type="evidence" value="ECO:0007669"/>
    <property type="project" value="UniProtKB-KW"/>
</dbReference>
<dbReference type="Gene3D" id="3.30.465.10">
    <property type="match status" value="1"/>
</dbReference>
<keyword evidence="8 19" id="KW-0132">Cell division</keyword>
<evidence type="ECO:0000256" key="1">
    <source>
        <dbReference type="ARBA" id="ARBA00001974"/>
    </source>
</evidence>
<evidence type="ECO:0000256" key="6">
    <source>
        <dbReference type="ARBA" id="ARBA00015188"/>
    </source>
</evidence>
<keyword evidence="14 19" id="KW-0560">Oxidoreductase</keyword>
<dbReference type="SUPFAM" id="SSF56194">
    <property type="entry name" value="Uridine diphospho-N-Acetylenolpyruvylglucosamine reductase, MurB, C-terminal domain"/>
    <property type="match status" value="1"/>
</dbReference>
<dbReference type="SUPFAM" id="SSF56176">
    <property type="entry name" value="FAD-binding/transporter-associated domain-like"/>
    <property type="match status" value="1"/>
</dbReference>
<evidence type="ECO:0000256" key="16">
    <source>
        <dbReference type="ARBA" id="ARBA00023316"/>
    </source>
</evidence>
<dbReference type="Pfam" id="PF01565">
    <property type="entry name" value="FAD_binding_4"/>
    <property type="match status" value="1"/>
</dbReference>
<keyword evidence="13 19" id="KW-0573">Peptidoglycan synthesis</keyword>
<dbReference type="Gene3D" id="3.30.43.10">
    <property type="entry name" value="Uridine Diphospho-n-acetylenolpyruvylglucosamine Reductase, domain 2"/>
    <property type="match status" value="1"/>
</dbReference>
<name>A0A7X9S0J9_9BACT</name>
<keyword evidence="9 19" id="KW-0285">Flavoprotein</keyword>
<dbReference type="AlphaFoldDB" id="A0A7X9S0J9"/>
<dbReference type="InterPro" id="IPR011601">
    <property type="entry name" value="MurB_C"/>
</dbReference>
<keyword evidence="22" id="KW-1185">Reference proteome</keyword>
<dbReference type="PROSITE" id="PS51387">
    <property type="entry name" value="FAD_PCMH"/>
    <property type="match status" value="1"/>
</dbReference>
<evidence type="ECO:0000313" key="21">
    <source>
        <dbReference type="EMBL" id="NME72227.1"/>
    </source>
</evidence>
<dbReference type="InterPro" id="IPR006094">
    <property type="entry name" value="Oxid_FAD_bind_N"/>
</dbReference>
<dbReference type="InterPro" id="IPR016166">
    <property type="entry name" value="FAD-bd_PCMH"/>
</dbReference>
<dbReference type="PANTHER" id="PTHR21071">
    <property type="entry name" value="UDP-N-ACETYLENOLPYRUVOYLGLUCOSAMINE REDUCTASE"/>
    <property type="match status" value="1"/>
</dbReference>
<evidence type="ECO:0000256" key="14">
    <source>
        <dbReference type="ARBA" id="ARBA00023002"/>
    </source>
</evidence>
<dbReference type="EMBL" id="JABANE010000144">
    <property type="protein sequence ID" value="NME72227.1"/>
    <property type="molecule type" value="Genomic_DNA"/>
</dbReference>
<feature type="active site" description="Proton donor" evidence="19">
    <location>
        <position position="214"/>
    </location>
</feature>
<evidence type="ECO:0000256" key="11">
    <source>
        <dbReference type="ARBA" id="ARBA00022857"/>
    </source>
</evidence>
<sequence>MKIHQNISLKDHNYWKIGGEAKYFCEPTSLEDIIKAITFATAHSIPFIVIGRGSNLLFDSNGVNGLIIKIGEAFSNFEFSANKLICQAGAWVPGLARNSVFKNLSGLEHTIGIPCTVGGLVHMNGGSLRKNIGENIEKVIVLNTDDLTVNTLYNKDCQFQYRSSIFLKKKNLIILEIHILLQPIISSKEKHEEMLGILKNRSAKFPRKQPNCGSVFLSSPDLYQAHGAPGAIIEDLGLKGISIGGARVSKKHANFIINEGDASSSDVINLIKYIAKTAKERKQITLKSEVLYISPEGDKICITNL</sequence>
<dbReference type="Gene3D" id="3.90.78.10">
    <property type="entry name" value="UDP-N-acetylenolpyruvoylglucosamine reductase, C-terminal domain"/>
    <property type="match status" value="1"/>
</dbReference>
<gene>
    <name evidence="19 21" type="primary">murB</name>
    <name evidence="21" type="ORF">HHU12_29980</name>
</gene>
<evidence type="ECO:0000256" key="12">
    <source>
        <dbReference type="ARBA" id="ARBA00022960"/>
    </source>
</evidence>
<feature type="active site" evidence="19">
    <location>
        <position position="162"/>
    </location>
</feature>
<dbReference type="GO" id="GO:0051301">
    <property type="term" value="P:cell division"/>
    <property type="evidence" value="ECO:0007669"/>
    <property type="project" value="UniProtKB-KW"/>
</dbReference>
<dbReference type="InterPro" id="IPR016169">
    <property type="entry name" value="FAD-bd_PCMH_sub2"/>
</dbReference>
<dbReference type="GO" id="GO:0009252">
    <property type="term" value="P:peptidoglycan biosynthetic process"/>
    <property type="evidence" value="ECO:0007669"/>
    <property type="project" value="UniProtKB-UniRule"/>
</dbReference>
<dbReference type="GO" id="GO:0071949">
    <property type="term" value="F:FAD binding"/>
    <property type="evidence" value="ECO:0007669"/>
    <property type="project" value="InterPro"/>
</dbReference>
<dbReference type="InterPro" id="IPR016167">
    <property type="entry name" value="FAD-bd_PCMH_sub1"/>
</dbReference>
<evidence type="ECO:0000256" key="2">
    <source>
        <dbReference type="ARBA" id="ARBA00003921"/>
    </source>
</evidence>
<dbReference type="InterPro" id="IPR003170">
    <property type="entry name" value="MurB"/>
</dbReference>
<keyword evidence="10 19" id="KW-0274">FAD</keyword>
<evidence type="ECO:0000313" key="22">
    <source>
        <dbReference type="Proteomes" id="UP000576082"/>
    </source>
</evidence>
<dbReference type="HAMAP" id="MF_00037">
    <property type="entry name" value="MurB"/>
    <property type="match status" value="1"/>
</dbReference>
<evidence type="ECO:0000256" key="5">
    <source>
        <dbReference type="ARBA" id="ARBA00012518"/>
    </source>
</evidence>
<comment type="caution">
    <text evidence="21">The sequence shown here is derived from an EMBL/GenBank/DDBJ whole genome shotgun (WGS) entry which is preliminary data.</text>
</comment>
<comment type="similarity">
    <text evidence="19">Belongs to the MurB family.</text>
</comment>
<dbReference type="RefSeq" id="WP_169660421.1">
    <property type="nucleotide sequence ID" value="NZ_JABANE010000144.1"/>
</dbReference>
<dbReference type="Proteomes" id="UP000576082">
    <property type="component" value="Unassembled WGS sequence"/>
</dbReference>
<organism evidence="21 22">
    <name type="scientific">Flammeovirga aprica JL-4</name>
    <dbReference type="NCBI Taxonomy" id="694437"/>
    <lineage>
        <taxon>Bacteria</taxon>
        <taxon>Pseudomonadati</taxon>
        <taxon>Bacteroidota</taxon>
        <taxon>Cytophagia</taxon>
        <taxon>Cytophagales</taxon>
        <taxon>Flammeovirgaceae</taxon>
        <taxon>Flammeovirga</taxon>
    </lineage>
</organism>
<proteinExistence type="inferred from homology"/>
<feature type="domain" description="FAD-binding PCMH-type" evidence="20">
    <location>
        <begin position="16"/>
        <end position="184"/>
    </location>
</feature>
<keyword evidence="11 19" id="KW-0521">NADP</keyword>
<comment type="function">
    <text evidence="2 19">Cell wall formation.</text>
</comment>
<comment type="subcellular location">
    <subcellularLocation>
        <location evidence="3 19">Cytoplasm</location>
    </subcellularLocation>
</comment>
<dbReference type="Pfam" id="PF02873">
    <property type="entry name" value="MurB_C"/>
    <property type="match status" value="1"/>
</dbReference>
<evidence type="ECO:0000256" key="8">
    <source>
        <dbReference type="ARBA" id="ARBA00022618"/>
    </source>
</evidence>
<evidence type="ECO:0000256" key="3">
    <source>
        <dbReference type="ARBA" id="ARBA00004496"/>
    </source>
</evidence>
<comment type="catalytic activity">
    <reaction evidence="18 19">
        <text>UDP-N-acetyl-alpha-D-muramate + NADP(+) = UDP-N-acetyl-3-O-(1-carboxyvinyl)-alpha-D-glucosamine + NADPH + H(+)</text>
        <dbReference type="Rhea" id="RHEA:12248"/>
        <dbReference type="ChEBI" id="CHEBI:15378"/>
        <dbReference type="ChEBI" id="CHEBI:57783"/>
        <dbReference type="ChEBI" id="CHEBI:58349"/>
        <dbReference type="ChEBI" id="CHEBI:68483"/>
        <dbReference type="ChEBI" id="CHEBI:70757"/>
        <dbReference type="EC" id="1.3.1.98"/>
    </reaction>
</comment>
<evidence type="ECO:0000256" key="7">
    <source>
        <dbReference type="ARBA" id="ARBA00022490"/>
    </source>
</evidence>
<evidence type="ECO:0000256" key="13">
    <source>
        <dbReference type="ARBA" id="ARBA00022984"/>
    </source>
</evidence>
<protein>
    <recommendedName>
        <fullName evidence="6 19">UDP-N-acetylenolpyruvoylglucosamine reductase</fullName>
        <ecNumber evidence="5 19">1.3.1.98</ecNumber>
    </recommendedName>
    <alternativeName>
        <fullName evidence="17 19">UDP-N-acetylmuramate dehydrogenase</fullName>
    </alternativeName>
</protein>
<feature type="active site" evidence="19">
    <location>
        <position position="289"/>
    </location>
</feature>
<reference evidence="21 22" key="1">
    <citation type="submission" date="2020-04" db="EMBL/GenBank/DDBJ databases">
        <title>Flammeovirga sp. SR4, a novel species isolated from seawater.</title>
        <authorList>
            <person name="Wang X."/>
        </authorList>
    </citation>
    <scope>NUCLEOTIDE SEQUENCE [LARGE SCALE GENOMIC DNA]</scope>
    <source>
        <strain evidence="21 22">ATCC 23126</strain>
    </source>
</reference>
<keyword evidence="12 19" id="KW-0133">Cell shape</keyword>
<evidence type="ECO:0000256" key="9">
    <source>
        <dbReference type="ARBA" id="ARBA00022630"/>
    </source>
</evidence>
<dbReference type="GO" id="GO:0008762">
    <property type="term" value="F:UDP-N-acetylmuramate dehydrogenase activity"/>
    <property type="evidence" value="ECO:0007669"/>
    <property type="project" value="UniProtKB-UniRule"/>
</dbReference>
<keyword evidence="16 19" id="KW-0961">Cell wall biogenesis/degradation</keyword>
<dbReference type="GO" id="GO:0008360">
    <property type="term" value="P:regulation of cell shape"/>
    <property type="evidence" value="ECO:0007669"/>
    <property type="project" value="UniProtKB-KW"/>
</dbReference>
<evidence type="ECO:0000256" key="17">
    <source>
        <dbReference type="ARBA" id="ARBA00031026"/>
    </source>
</evidence>
<dbReference type="GO" id="GO:0005829">
    <property type="term" value="C:cytosol"/>
    <property type="evidence" value="ECO:0007669"/>
    <property type="project" value="TreeGrafter"/>
</dbReference>
<keyword evidence="15 19" id="KW-0131">Cell cycle</keyword>